<evidence type="ECO:0000313" key="8">
    <source>
        <dbReference type="EMBL" id="PQV63885.1"/>
    </source>
</evidence>
<dbReference type="GO" id="GO:0005886">
    <property type="term" value="C:plasma membrane"/>
    <property type="evidence" value="ECO:0007669"/>
    <property type="project" value="UniProtKB-SubCell"/>
</dbReference>
<feature type="transmembrane region" description="Helical" evidence="6">
    <location>
        <begin position="320"/>
        <end position="339"/>
    </location>
</feature>
<evidence type="ECO:0000259" key="7">
    <source>
        <dbReference type="Pfam" id="PF00482"/>
    </source>
</evidence>
<evidence type="ECO:0000256" key="5">
    <source>
        <dbReference type="ARBA" id="ARBA00023136"/>
    </source>
</evidence>
<dbReference type="PANTHER" id="PTHR35007:SF1">
    <property type="entry name" value="PILUS ASSEMBLY PROTEIN"/>
    <property type="match status" value="1"/>
</dbReference>
<feature type="domain" description="Type II secretion system protein GspF" evidence="7">
    <location>
        <begin position="173"/>
        <end position="297"/>
    </location>
</feature>
<sequence length="347" mass="38490">MVWIIATMVLAGIGFIIAGFFEKQQEAPETNIARRVSRVANTPLAGATMPGRLPSDAQREVDRQFAKEEENRARAERRRTTFLPTFSKYTDAYHWLGRLENDLLQVRSPWRATEVFAASAFLGLLLLVVGLWMRLGFFSFGLALLPLLLPRLYIKMLRAAYFRKFDDQLADALLLMSNSLRAGFSFMQSMEMVAREAPSPICDEFHRVTQEISIGVPIGEALTSMTERVKSVDLALVVTAVIIQREVGGALAQLLELIASVIRERQRIKGEIRTLTAQGRLTGAILGAMPITVGLAIILVGRISQPGEPSFIEPLIATQLGHMILAGAFFWQILGVLIINKIVSIKV</sequence>
<gene>
    <name evidence="8" type="ORF">B1R32_10892</name>
</gene>
<name>A0A2S8SSW8_9BACT</name>
<dbReference type="Proteomes" id="UP000237684">
    <property type="component" value="Unassembled WGS sequence"/>
</dbReference>
<evidence type="ECO:0000256" key="6">
    <source>
        <dbReference type="SAM" id="Phobius"/>
    </source>
</evidence>
<protein>
    <submittedName>
        <fullName evidence="8">Tight adherence protein B</fullName>
    </submittedName>
</protein>
<dbReference type="Pfam" id="PF00482">
    <property type="entry name" value="T2SSF"/>
    <property type="match status" value="1"/>
</dbReference>
<comment type="caution">
    <text evidence="8">The sequence shown here is derived from an EMBL/GenBank/DDBJ whole genome shotgun (WGS) entry which is preliminary data.</text>
</comment>
<comment type="subcellular location">
    <subcellularLocation>
        <location evidence="1">Cell membrane</location>
        <topology evidence="1">Multi-pass membrane protein</topology>
    </subcellularLocation>
</comment>
<organism evidence="8 9">
    <name type="scientific">Abditibacterium utsteinense</name>
    <dbReference type="NCBI Taxonomy" id="1960156"/>
    <lineage>
        <taxon>Bacteria</taxon>
        <taxon>Pseudomonadati</taxon>
        <taxon>Abditibacteriota</taxon>
        <taxon>Abditibacteriia</taxon>
        <taxon>Abditibacteriales</taxon>
        <taxon>Abditibacteriaceae</taxon>
        <taxon>Abditibacterium</taxon>
    </lineage>
</organism>
<keyword evidence="5 6" id="KW-0472">Membrane</keyword>
<dbReference type="InterPro" id="IPR042094">
    <property type="entry name" value="T2SS_GspF_sf"/>
</dbReference>
<keyword evidence="3 6" id="KW-0812">Transmembrane</keyword>
<feature type="transmembrane region" description="Helical" evidence="6">
    <location>
        <begin position="138"/>
        <end position="154"/>
    </location>
</feature>
<evidence type="ECO:0000256" key="1">
    <source>
        <dbReference type="ARBA" id="ARBA00004651"/>
    </source>
</evidence>
<keyword evidence="2" id="KW-1003">Cell membrane</keyword>
<dbReference type="EMBL" id="NIGF01000008">
    <property type="protein sequence ID" value="PQV63885.1"/>
    <property type="molecule type" value="Genomic_DNA"/>
</dbReference>
<dbReference type="InParanoid" id="A0A2S8SSW8"/>
<dbReference type="PANTHER" id="PTHR35007">
    <property type="entry name" value="INTEGRAL MEMBRANE PROTEIN-RELATED"/>
    <property type="match status" value="1"/>
</dbReference>
<dbReference type="OrthoDB" id="9803381at2"/>
<accession>A0A2S8SSW8</accession>
<reference evidence="8 9" key="1">
    <citation type="journal article" date="2018" name="Syst. Appl. Microbiol.">
        <title>Abditibacterium utsteinense sp. nov., the first cultivated member of candidate phylum FBP, isolated from ice-free Antarctic soil samples.</title>
        <authorList>
            <person name="Tahon G."/>
            <person name="Tytgat B."/>
            <person name="Lebbe L."/>
            <person name="Carlier A."/>
            <person name="Willems A."/>
        </authorList>
    </citation>
    <scope>NUCLEOTIDE SEQUENCE [LARGE SCALE GENOMIC DNA]</scope>
    <source>
        <strain evidence="8 9">LMG 29911</strain>
    </source>
</reference>
<evidence type="ECO:0000256" key="4">
    <source>
        <dbReference type="ARBA" id="ARBA00022989"/>
    </source>
</evidence>
<feature type="transmembrane region" description="Helical" evidence="6">
    <location>
        <begin position="281"/>
        <end position="300"/>
    </location>
</feature>
<keyword evidence="4 6" id="KW-1133">Transmembrane helix</keyword>
<proteinExistence type="predicted"/>
<feature type="transmembrane region" description="Helical" evidence="6">
    <location>
        <begin position="115"/>
        <end position="132"/>
    </location>
</feature>
<evidence type="ECO:0000313" key="9">
    <source>
        <dbReference type="Proteomes" id="UP000237684"/>
    </source>
</evidence>
<dbReference type="RefSeq" id="WP_105483726.1">
    <property type="nucleotide sequence ID" value="NZ_NIGF01000008.1"/>
</dbReference>
<dbReference type="AlphaFoldDB" id="A0A2S8SSW8"/>
<dbReference type="Gene3D" id="1.20.81.30">
    <property type="entry name" value="Type II secretion system (T2SS), domain F"/>
    <property type="match status" value="1"/>
</dbReference>
<evidence type="ECO:0000256" key="2">
    <source>
        <dbReference type="ARBA" id="ARBA00022475"/>
    </source>
</evidence>
<evidence type="ECO:0000256" key="3">
    <source>
        <dbReference type="ARBA" id="ARBA00022692"/>
    </source>
</evidence>
<keyword evidence="9" id="KW-1185">Reference proteome</keyword>
<dbReference type="InterPro" id="IPR018076">
    <property type="entry name" value="T2SS_GspF_dom"/>
</dbReference>